<reference evidence="2 3" key="1">
    <citation type="submission" date="2019-04" db="EMBL/GenBank/DDBJ databases">
        <title>Flavobacterium sp. nov. isolated from construction timber.</title>
        <authorList>
            <person name="Lin S.-Y."/>
            <person name="Chang C.-T."/>
            <person name="Young C.-C."/>
        </authorList>
    </citation>
    <scope>NUCLEOTIDE SEQUENCE [LARGE SCALE GENOMIC DNA]</scope>
    <source>
        <strain evidence="2 3">CC-CTC003</strain>
    </source>
</reference>
<evidence type="ECO:0000313" key="3">
    <source>
        <dbReference type="Proteomes" id="UP000307507"/>
    </source>
</evidence>
<name>A0A4S4A2Z5_9FLAO</name>
<dbReference type="OrthoDB" id="1441538at2"/>
<keyword evidence="3" id="KW-1185">Reference proteome</keyword>
<dbReference type="EMBL" id="SSNZ01000001">
    <property type="protein sequence ID" value="THF52761.1"/>
    <property type="molecule type" value="Genomic_DNA"/>
</dbReference>
<gene>
    <name evidence="2" type="ORF">E6C50_00690</name>
</gene>
<sequence length="230" mass="26851">MELVRAIKFPIAFDIDRLQADVQKVLSLEWTDHYNRKDYNGKWTSIALMSEDGKSDSIFALNQNKLRDTAILEQCPYFKSILNDFPFEKTAVRLLNLTAGTEIKPHRDYCLGYEDGCFRLHIPIITNPDVVFLLDDERLIMNEGECWYINANFTHSVINNGTQDRIHLVIDGLQNEWTDALFYKEAHPEQFRKPLPEMSEVEKQRIIEELNRMNPVLTASIIQNMENNKL</sequence>
<dbReference type="InterPro" id="IPR007803">
    <property type="entry name" value="Asp/Arg/Pro-Hydrxlase"/>
</dbReference>
<evidence type="ECO:0000259" key="1">
    <source>
        <dbReference type="Pfam" id="PF05118"/>
    </source>
</evidence>
<organism evidence="2 3">
    <name type="scientific">Flavobacterium supellecticarium</name>
    <dbReference type="NCBI Taxonomy" id="2565924"/>
    <lineage>
        <taxon>Bacteria</taxon>
        <taxon>Pseudomonadati</taxon>
        <taxon>Bacteroidota</taxon>
        <taxon>Flavobacteriia</taxon>
        <taxon>Flavobacteriales</taxon>
        <taxon>Flavobacteriaceae</taxon>
        <taxon>Flavobacterium</taxon>
    </lineage>
</organism>
<dbReference type="AlphaFoldDB" id="A0A4S4A2Z5"/>
<comment type="caution">
    <text evidence="2">The sequence shown here is derived from an EMBL/GenBank/DDBJ whole genome shotgun (WGS) entry which is preliminary data.</text>
</comment>
<accession>A0A4S4A2Z5</accession>
<feature type="domain" description="Aspartyl/asparaginy/proline hydroxylase" evidence="1">
    <location>
        <begin position="18"/>
        <end position="172"/>
    </location>
</feature>
<dbReference type="InterPro" id="IPR027443">
    <property type="entry name" value="IPNS-like_sf"/>
</dbReference>
<protein>
    <submittedName>
        <fullName evidence="2">Aspartyl/asparaginyl beta-hydroxylase domain-containing protein</fullName>
    </submittedName>
</protein>
<dbReference type="Pfam" id="PF05118">
    <property type="entry name" value="Asp_Arg_Hydrox"/>
    <property type="match status" value="1"/>
</dbReference>
<dbReference type="Proteomes" id="UP000307507">
    <property type="component" value="Unassembled WGS sequence"/>
</dbReference>
<evidence type="ECO:0000313" key="2">
    <source>
        <dbReference type="EMBL" id="THF52761.1"/>
    </source>
</evidence>
<dbReference type="SUPFAM" id="SSF51197">
    <property type="entry name" value="Clavaminate synthase-like"/>
    <property type="match status" value="1"/>
</dbReference>
<proteinExistence type="predicted"/>
<dbReference type="Gene3D" id="2.60.120.330">
    <property type="entry name" value="B-lactam Antibiotic, Isopenicillin N Synthase, Chain"/>
    <property type="match status" value="1"/>
</dbReference>
<dbReference type="RefSeq" id="WP_136401286.1">
    <property type="nucleotide sequence ID" value="NZ_SSNZ01000001.1"/>
</dbReference>